<feature type="region of interest" description="Disordered" evidence="2">
    <location>
        <begin position="360"/>
        <end position="385"/>
    </location>
</feature>
<comment type="caution">
    <text evidence="3">The sequence shown here is derived from an EMBL/GenBank/DDBJ whole genome shotgun (WGS) entry which is preliminary data.</text>
</comment>
<feature type="region of interest" description="Disordered" evidence="2">
    <location>
        <begin position="75"/>
        <end position="114"/>
    </location>
</feature>
<proteinExistence type="predicted"/>
<evidence type="ECO:0000256" key="2">
    <source>
        <dbReference type="SAM" id="MobiDB-lite"/>
    </source>
</evidence>
<feature type="region of interest" description="Disordered" evidence="2">
    <location>
        <begin position="310"/>
        <end position="342"/>
    </location>
</feature>
<feature type="coiled-coil region" evidence="1">
    <location>
        <begin position="18"/>
        <end position="52"/>
    </location>
</feature>
<dbReference type="Proteomes" id="UP001146793">
    <property type="component" value="Unassembled WGS sequence"/>
</dbReference>
<keyword evidence="1" id="KW-0175">Coiled coil</keyword>
<organism evidence="3 4">
    <name type="scientific">Anaeramoeba flamelloides</name>
    <dbReference type="NCBI Taxonomy" id="1746091"/>
    <lineage>
        <taxon>Eukaryota</taxon>
        <taxon>Metamonada</taxon>
        <taxon>Anaeramoebidae</taxon>
        <taxon>Anaeramoeba</taxon>
    </lineage>
</organism>
<evidence type="ECO:0000313" key="4">
    <source>
        <dbReference type="Proteomes" id="UP001146793"/>
    </source>
</evidence>
<protein>
    <submittedName>
        <fullName evidence="3">Uncharacterized protein</fullName>
    </submittedName>
</protein>
<gene>
    <name evidence="3" type="ORF">M0812_12875</name>
</gene>
<feature type="region of interest" description="Disordered" evidence="2">
    <location>
        <begin position="201"/>
        <end position="279"/>
    </location>
</feature>
<feature type="compositionally biased region" description="Basic residues" evidence="2">
    <location>
        <begin position="313"/>
        <end position="325"/>
    </location>
</feature>
<reference evidence="3" key="1">
    <citation type="submission" date="2022-08" db="EMBL/GenBank/DDBJ databases">
        <title>Novel sulphate-reducing endosymbionts in the free-living metamonad Anaeramoeba.</title>
        <authorList>
            <person name="Jerlstrom-Hultqvist J."/>
            <person name="Cepicka I."/>
            <person name="Gallot-Lavallee L."/>
            <person name="Salas-Leiva D."/>
            <person name="Curtis B.A."/>
            <person name="Zahonova K."/>
            <person name="Pipaliya S."/>
            <person name="Dacks J."/>
            <person name="Roger A.J."/>
        </authorList>
    </citation>
    <scope>NUCLEOTIDE SEQUENCE</scope>
    <source>
        <strain evidence="3">Busselton2</strain>
    </source>
</reference>
<feature type="compositionally biased region" description="Basic and acidic residues" evidence="2">
    <location>
        <begin position="86"/>
        <end position="104"/>
    </location>
</feature>
<dbReference type="EMBL" id="JANTQA010000029">
    <property type="protein sequence ID" value="KAJ3440877.1"/>
    <property type="molecule type" value="Genomic_DNA"/>
</dbReference>
<accession>A0AAV7ZFR7</accession>
<dbReference type="AlphaFoldDB" id="A0AAV7ZFR7"/>
<name>A0AAV7ZFR7_9EUKA</name>
<feature type="compositionally biased region" description="Low complexity" evidence="2">
    <location>
        <begin position="201"/>
        <end position="215"/>
    </location>
</feature>
<feature type="compositionally biased region" description="Basic and acidic residues" evidence="2">
    <location>
        <begin position="238"/>
        <end position="258"/>
    </location>
</feature>
<sequence>MTFFELHKQLSQIHSNEINELRSRVYQLNQKLNNCKNKIDYLEKNNKDLESQLKDNTKFSTQQLESISNIHNIQLKKVKEKKSKSKEKQNEKGKGKGKKKEKETPNMFPNNFSNLSFSSVNDRYFQNQTPETQPEQQLFIEQFIIKKDQKEEEKRQKQIQLILKKKKIEKEKEKEQEQEQEIAQNSQPMIVHSFLSTLTKRNNNNKNISRNLNQNSRQSAKRNEKKQTQKKKQTQLGEKQKPIDERQKLIDEKQKENSESDLNSDSEIDLNMGSSELSDDYFSYNTKRKYEEIQNSQKKAMNINPISTFSHFPIKRTRRNSSKKKNNFDSNYTQNPDLYNPIQKKKQPLDQNVKNTNLQQNHNQQQQESKHLHSHHQQQQQQNNQYYQQYKNYQDYPETPVGFWSNSLMYSANDYTENENKK</sequence>
<feature type="compositionally biased region" description="Basic residues" evidence="2">
    <location>
        <begin position="75"/>
        <end position="85"/>
    </location>
</feature>
<evidence type="ECO:0000256" key="1">
    <source>
        <dbReference type="SAM" id="Coils"/>
    </source>
</evidence>
<feature type="coiled-coil region" evidence="1">
    <location>
        <begin position="140"/>
        <end position="185"/>
    </location>
</feature>
<evidence type="ECO:0000313" key="3">
    <source>
        <dbReference type="EMBL" id="KAJ3440877.1"/>
    </source>
</evidence>